<name>A0A9P5P2I6_GYMJU</name>
<dbReference type="AlphaFoldDB" id="A0A9P5P2I6"/>
<dbReference type="PANTHER" id="PTHR32268:SF16">
    <property type="entry name" value="SERINE O-SUCCINYLTRANSFERASE"/>
    <property type="match status" value="1"/>
</dbReference>
<evidence type="ECO:0000256" key="1">
    <source>
        <dbReference type="ARBA" id="ARBA00006886"/>
    </source>
</evidence>
<evidence type="ECO:0000313" key="4">
    <source>
        <dbReference type="EMBL" id="KAF8913761.1"/>
    </source>
</evidence>
<feature type="region of interest" description="Disordered" evidence="2">
    <location>
        <begin position="354"/>
        <end position="398"/>
    </location>
</feature>
<dbReference type="Gene3D" id="3.40.50.1820">
    <property type="entry name" value="alpha/beta hydrolase"/>
    <property type="match status" value="1"/>
</dbReference>
<dbReference type="GO" id="GO:0009001">
    <property type="term" value="F:serine O-acetyltransferase activity"/>
    <property type="evidence" value="ECO:0007669"/>
    <property type="project" value="TreeGrafter"/>
</dbReference>
<dbReference type="PIRSF" id="PIRSF000443">
    <property type="entry name" value="Homoser_Ac_trans"/>
    <property type="match status" value="1"/>
</dbReference>
<dbReference type="SUPFAM" id="SSF53474">
    <property type="entry name" value="alpha/beta-Hydrolases"/>
    <property type="match status" value="1"/>
</dbReference>
<dbReference type="GO" id="GO:0005739">
    <property type="term" value="C:mitochondrion"/>
    <property type="evidence" value="ECO:0007669"/>
    <property type="project" value="TreeGrafter"/>
</dbReference>
<keyword evidence="5" id="KW-1185">Reference proteome</keyword>
<dbReference type="PANTHER" id="PTHR32268">
    <property type="entry name" value="HOMOSERINE O-ACETYLTRANSFERASE"/>
    <property type="match status" value="1"/>
</dbReference>
<keyword evidence="4" id="KW-0378">Hydrolase</keyword>
<dbReference type="GO" id="GO:0004414">
    <property type="term" value="F:homoserine O-acetyltransferase activity"/>
    <property type="evidence" value="ECO:0007669"/>
    <property type="project" value="TreeGrafter"/>
</dbReference>
<feature type="compositionally biased region" description="Pro residues" evidence="2">
    <location>
        <begin position="387"/>
        <end position="396"/>
    </location>
</feature>
<comment type="caution">
    <text evidence="4">The sequence shown here is derived from an EMBL/GenBank/DDBJ whole genome shotgun (WGS) entry which is preliminary data.</text>
</comment>
<dbReference type="OrthoDB" id="444135at2759"/>
<dbReference type="InterPro" id="IPR029058">
    <property type="entry name" value="AB_hydrolase_fold"/>
</dbReference>
<dbReference type="NCBIfam" id="NF001209">
    <property type="entry name" value="PRK00175.1"/>
    <property type="match status" value="1"/>
</dbReference>
<dbReference type="Pfam" id="PF00561">
    <property type="entry name" value="Abhydrolase_1"/>
    <property type="match status" value="1"/>
</dbReference>
<dbReference type="GO" id="GO:0009092">
    <property type="term" value="P:homoserine metabolic process"/>
    <property type="evidence" value="ECO:0007669"/>
    <property type="project" value="TreeGrafter"/>
</dbReference>
<feature type="domain" description="AB hydrolase-1" evidence="3">
    <location>
        <begin position="100"/>
        <end position="432"/>
    </location>
</feature>
<evidence type="ECO:0000256" key="2">
    <source>
        <dbReference type="SAM" id="MobiDB-lite"/>
    </source>
</evidence>
<dbReference type="EMBL" id="JADNYJ010000001">
    <property type="protein sequence ID" value="KAF8913761.1"/>
    <property type="molecule type" value="Genomic_DNA"/>
</dbReference>
<gene>
    <name evidence="4" type="ORF">CPB84DRAFT_1757455</name>
</gene>
<evidence type="ECO:0000313" key="5">
    <source>
        <dbReference type="Proteomes" id="UP000724874"/>
    </source>
</evidence>
<protein>
    <submittedName>
        <fullName evidence="4">Alpha/Beta hydrolase protein</fullName>
    </submittedName>
</protein>
<dbReference type="InterPro" id="IPR000073">
    <property type="entry name" value="AB_hydrolase_1"/>
</dbReference>
<dbReference type="Proteomes" id="UP000724874">
    <property type="component" value="Unassembled WGS sequence"/>
</dbReference>
<evidence type="ECO:0000259" key="3">
    <source>
        <dbReference type="Pfam" id="PF00561"/>
    </source>
</evidence>
<feature type="compositionally biased region" description="Low complexity" evidence="2">
    <location>
        <begin position="355"/>
        <end position="367"/>
    </location>
</feature>
<proteinExistence type="inferred from homology"/>
<accession>A0A9P5P2I6</accession>
<dbReference type="GO" id="GO:0006535">
    <property type="term" value="P:cysteine biosynthetic process from serine"/>
    <property type="evidence" value="ECO:0007669"/>
    <property type="project" value="TreeGrafter"/>
</dbReference>
<dbReference type="InterPro" id="IPR008220">
    <property type="entry name" value="HAT_MetX-like"/>
</dbReference>
<reference evidence="4" key="1">
    <citation type="submission" date="2020-11" db="EMBL/GenBank/DDBJ databases">
        <authorList>
            <consortium name="DOE Joint Genome Institute"/>
            <person name="Ahrendt S."/>
            <person name="Riley R."/>
            <person name="Andreopoulos W."/>
            <person name="LaButti K."/>
            <person name="Pangilinan J."/>
            <person name="Ruiz-duenas F.J."/>
            <person name="Barrasa J.M."/>
            <person name="Sanchez-Garcia M."/>
            <person name="Camarero S."/>
            <person name="Miyauchi S."/>
            <person name="Serrano A."/>
            <person name="Linde D."/>
            <person name="Babiker R."/>
            <person name="Drula E."/>
            <person name="Ayuso-Fernandez I."/>
            <person name="Pacheco R."/>
            <person name="Padilla G."/>
            <person name="Ferreira P."/>
            <person name="Barriuso J."/>
            <person name="Kellner H."/>
            <person name="Castanera R."/>
            <person name="Alfaro M."/>
            <person name="Ramirez L."/>
            <person name="Pisabarro A.G."/>
            <person name="Kuo A."/>
            <person name="Tritt A."/>
            <person name="Lipzen A."/>
            <person name="He G."/>
            <person name="Yan M."/>
            <person name="Ng V."/>
            <person name="Cullen D."/>
            <person name="Martin F."/>
            <person name="Rosso M.-N."/>
            <person name="Henrissat B."/>
            <person name="Hibbett D."/>
            <person name="Martinez A.T."/>
            <person name="Grigoriev I.V."/>
        </authorList>
    </citation>
    <scope>NUCLEOTIDE SEQUENCE</scope>
    <source>
        <strain evidence="4">AH 44721</strain>
    </source>
</reference>
<dbReference type="GO" id="GO:0009086">
    <property type="term" value="P:methionine biosynthetic process"/>
    <property type="evidence" value="ECO:0007669"/>
    <property type="project" value="TreeGrafter"/>
</dbReference>
<organism evidence="4 5">
    <name type="scientific">Gymnopilus junonius</name>
    <name type="common">Spectacular rustgill mushroom</name>
    <name type="synonym">Gymnopilus spectabilis subsp. junonius</name>
    <dbReference type="NCBI Taxonomy" id="109634"/>
    <lineage>
        <taxon>Eukaryota</taxon>
        <taxon>Fungi</taxon>
        <taxon>Dikarya</taxon>
        <taxon>Basidiomycota</taxon>
        <taxon>Agaricomycotina</taxon>
        <taxon>Agaricomycetes</taxon>
        <taxon>Agaricomycetidae</taxon>
        <taxon>Agaricales</taxon>
        <taxon>Agaricineae</taxon>
        <taxon>Hymenogastraceae</taxon>
        <taxon>Gymnopilus</taxon>
    </lineage>
</organism>
<sequence>MIITNACRWSLRRLPRLSRLSSSCPPELPNFPCVDAHAVRESRLLADTGPEPPYARPSPTTYHTYHHPRPLPLSYSLTPLPSFDIAYETWGTLSPRKDNAILLHTGLSASSHAASTPANPAPGWWEKFIGPGKAIDTNQFFVICTNVLGGCYGSSGPSSIDPATGKHWATRFPIVSVFDMVNAQFRLLEHLGISKLYASVGSSMGAMQSLAAGWLHPDRVGKIVSISGTARSSPAAIAMRFAQRSVLMADPNWKNGFYYEGLPPHTGMKLARQIATITYRSGPEWDLRFGRQLRIPPDPERPPVLCPDFLIETYLDHQGESFCLKYDANSLIYISKAMDLFDMTQPALQALNVKPSSFSPSSSSPSPNAEADPSALQPHKTSHSKSHPPPVNPPPHLSSLAAGMAPLKHIPTLVLGVQSDILFTVEQQREVADALRMAGNENVSYYELGGVWGHDTFLIDVLNVGGAIRGFLS</sequence>
<dbReference type="NCBIfam" id="TIGR01392">
    <property type="entry name" value="homoserO_Ac_trn"/>
    <property type="match status" value="1"/>
</dbReference>
<dbReference type="GO" id="GO:0016787">
    <property type="term" value="F:hydrolase activity"/>
    <property type="evidence" value="ECO:0007669"/>
    <property type="project" value="UniProtKB-KW"/>
</dbReference>
<dbReference type="HAMAP" id="MF_00296">
    <property type="entry name" value="MetX_acyltransf"/>
    <property type="match status" value="1"/>
</dbReference>
<comment type="similarity">
    <text evidence="1">Belongs to the AB hydrolase superfamily. MetX family.</text>
</comment>